<dbReference type="Proteomes" id="UP001329825">
    <property type="component" value="Chromosome 6"/>
</dbReference>
<keyword evidence="2" id="KW-1185">Reference proteome</keyword>
<accession>A0ABZ1D1L8</accession>
<dbReference type="EMBL" id="CP141886">
    <property type="protein sequence ID" value="WRT67708.1"/>
    <property type="molecule type" value="Genomic_DNA"/>
</dbReference>
<dbReference type="RefSeq" id="XP_062792448.1">
    <property type="nucleotide sequence ID" value="XM_062936397.1"/>
</dbReference>
<evidence type="ECO:0000313" key="1">
    <source>
        <dbReference type="EMBL" id="WRT67708.1"/>
    </source>
</evidence>
<evidence type="ECO:0000313" key="2">
    <source>
        <dbReference type="Proteomes" id="UP001329825"/>
    </source>
</evidence>
<protein>
    <submittedName>
        <fullName evidence="1">Uncharacterized protein</fullName>
    </submittedName>
</protein>
<proteinExistence type="predicted"/>
<organism evidence="1 2">
    <name type="scientific">Kwoniella shivajii</name>
    <dbReference type="NCBI Taxonomy" id="564305"/>
    <lineage>
        <taxon>Eukaryota</taxon>
        <taxon>Fungi</taxon>
        <taxon>Dikarya</taxon>
        <taxon>Basidiomycota</taxon>
        <taxon>Agaricomycotina</taxon>
        <taxon>Tremellomycetes</taxon>
        <taxon>Tremellales</taxon>
        <taxon>Cryptococcaceae</taxon>
        <taxon>Kwoniella</taxon>
    </lineage>
</organism>
<reference evidence="1 2" key="1">
    <citation type="submission" date="2024-01" db="EMBL/GenBank/DDBJ databases">
        <title>Comparative genomics of Cryptococcus and Kwoniella reveals pathogenesis evolution and contrasting modes of karyotype evolution via chromosome fusion or intercentromeric recombination.</title>
        <authorList>
            <person name="Coelho M.A."/>
            <person name="David-Palma M."/>
            <person name="Shea T."/>
            <person name="Bowers K."/>
            <person name="McGinley-Smith S."/>
            <person name="Mohammad A.W."/>
            <person name="Gnirke A."/>
            <person name="Yurkov A.M."/>
            <person name="Nowrousian M."/>
            <person name="Sun S."/>
            <person name="Cuomo C.A."/>
            <person name="Heitman J."/>
        </authorList>
    </citation>
    <scope>NUCLEOTIDE SEQUENCE [LARGE SCALE GENOMIC DNA]</scope>
    <source>
        <strain evidence="1">CBS 11374</strain>
    </source>
</reference>
<dbReference type="GeneID" id="87956811"/>
<sequence>MPVPTDTPTIVPLSDEERTTGQLTNAHLFDAVDALFNDGLVVLQNAIDIEVIDKLNEKMKSDTEKIVNGTIKVHWNQGEDKGNVSQVPPILEGE</sequence>
<gene>
    <name evidence="1" type="ORF">IL334_004680</name>
</gene>
<name>A0ABZ1D1L8_9TREE</name>